<feature type="region of interest" description="Disordered" evidence="4">
    <location>
        <begin position="415"/>
        <end position="493"/>
    </location>
</feature>
<dbReference type="PANTHER" id="PTHR12378:SF56">
    <property type="entry name" value="PPPDE DOMAIN-CONTAINING PROTEIN"/>
    <property type="match status" value="1"/>
</dbReference>
<feature type="region of interest" description="Disordered" evidence="4">
    <location>
        <begin position="763"/>
        <end position="794"/>
    </location>
</feature>
<evidence type="ECO:0000313" key="6">
    <source>
        <dbReference type="EMBL" id="CCM15960.1"/>
    </source>
</evidence>
<feature type="compositionally biased region" description="Basic residues" evidence="4">
    <location>
        <begin position="327"/>
        <end position="337"/>
    </location>
</feature>
<evidence type="ECO:0000259" key="5">
    <source>
        <dbReference type="PROSITE" id="PS51858"/>
    </source>
</evidence>
<feature type="compositionally biased region" description="Polar residues" evidence="4">
    <location>
        <begin position="541"/>
        <end position="551"/>
    </location>
</feature>
<sequence length="1047" mass="111689">MALWCCGAGATSSVTSKNATQLRNLESMGLSRGHSPRLRCTEVQIPVILNVYSLVESNKRLSKMGMGIFHTGVVVYGIEWGFGEVVDNPNASGLFCVPPGQAAGTLYRTIRIGHTTRSPMQVDTILHRLENEWRSSEYHILHHNCNHFAQAFCDLLSTTEKLQVPLWCNRAARVGDRVIPRRLATKVQHIMDSETPKAPPPPAPTSNVNEVPTSVVPHEWYLNPSIFQPPRYIDESKPPSVGIEDVHSGTPPEATVGEGGPHHSVEYSVVPQPSCELADAGGVRPPTTWHESCCNTDENGSITHMVAIEEQPSLPSSSRRESARKSTASRRMAKSTPKRSPPPSLSIAFSSGGEDRVVLPCVRASTSQPYSVVPTGSPQVSELGQDVENLLHSETSEEPSPLIVSHLPMIQSPICDTANPRKVTPSGSMTNRSRGVCLEEQQSQQQHIESYSKNEHTNASSKKPLSTMRDSSMQFTSAALSDHEDASAQPPSSSLLASHALAVGCITSLSPTLPSQPPEEVTWRSSDVMAAKHDVSIELTNVSSEVSNNPKGNLAPAKHSSPKEERNRGNKPENEFSDITTALVCDASLPSTTATTSPEAVKRKNSSVWKFLKSQCGLSSHAGSEKAARKYLSTLPPSDKVSFLSDGGPHVDVVPTSPASSVPSSSSSLLQREATHKEAASVVADSGAVADPAADAAMVQGWERDHTHVLPSAAAILPSSPHSMSLILEDKDNGHDAIPNEVQDANDTVPTPTTPAQQNVLVMPGLGGGSPASTTVLQQSSGHESTQLPLNRHPSGAESITEMLREPPERHLSRSETPSAQGGAPSPVRLQDLSLAATASQPMDSSGLQLSPSVVTPERPDIIANSEAMTTGCSPAVAHQQGRRGSSSAAMSDTPPPQREQSQMPIPVTQKQSCSDENVAPAIQLYLSSDELETPVGCNSSYLSGTAERAGTPLTAKTAHTPMEPFSCRPPSLYREKAVTDDGRISQSTSGDGSQAALTEQHSRNTELEDLVNFRLTQSESAPKLDAKRSPTPPPPSLPPPSPCDTQ</sequence>
<feature type="region of interest" description="Disordered" evidence="4">
    <location>
        <begin position="643"/>
        <end position="680"/>
    </location>
</feature>
<protein>
    <recommendedName>
        <fullName evidence="5">PPPDE domain-containing protein</fullName>
    </recommendedName>
</protein>
<organism evidence="6">
    <name type="scientific">Leishmania guyanensis</name>
    <dbReference type="NCBI Taxonomy" id="5670"/>
    <lineage>
        <taxon>Eukaryota</taxon>
        <taxon>Discoba</taxon>
        <taxon>Euglenozoa</taxon>
        <taxon>Kinetoplastea</taxon>
        <taxon>Metakinetoplastina</taxon>
        <taxon>Trypanosomatida</taxon>
        <taxon>Trypanosomatidae</taxon>
        <taxon>Leishmaniinae</taxon>
        <taxon>Leishmania</taxon>
        <taxon>Leishmania guyanensis species complex</taxon>
    </lineage>
</organism>
<reference evidence="6" key="1">
    <citation type="submission" date="2012-08" db="EMBL/GenBank/DDBJ databases">
        <title>Comparative genomics of metastatic and non-metastatic Leishmania guyanensis provides insights into polygenic factors involved in Leishmania RNA virus infection.</title>
        <authorList>
            <person name="Smith D."/>
            <person name="Hertz-Fowler C."/>
            <person name="Martin R."/>
            <person name="Dickens N."/>
            <person name="Fasel N."/>
            <person name="Falquet L."/>
            <person name="Beverley S."/>
            <person name="Zangger H."/>
            <person name="Calderon-Copete S."/>
            <person name="Mottram J."/>
            <person name="Xenarios I."/>
        </authorList>
    </citation>
    <scope>NUCLEOTIDE SEQUENCE</scope>
    <source>
        <strain evidence="6">MHOM/BR/75/M4147/SSU:IR2SAT-LUC</strain>
    </source>
</reference>
<name>A0A1E1IXD4_LEIGU</name>
<dbReference type="Pfam" id="PF05903">
    <property type="entry name" value="Peptidase_C97"/>
    <property type="match status" value="1"/>
</dbReference>
<evidence type="ECO:0000256" key="2">
    <source>
        <dbReference type="ARBA" id="ARBA00022670"/>
    </source>
</evidence>
<dbReference type="SMART" id="SM01179">
    <property type="entry name" value="DUF862"/>
    <property type="match status" value="1"/>
</dbReference>
<proteinExistence type="inferred from homology"/>
<accession>A0A1E1IXD4</accession>
<feature type="region of interest" description="Disordered" evidence="4">
    <location>
        <begin position="309"/>
        <end position="351"/>
    </location>
</feature>
<feature type="compositionally biased region" description="Low complexity" evidence="4">
    <location>
        <begin position="439"/>
        <end position="449"/>
    </location>
</feature>
<evidence type="ECO:0000256" key="3">
    <source>
        <dbReference type="ARBA" id="ARBA00022801"/>
    </source>
</evidence>
<dbReference type="Gene3D" id="3.90.1720.30">
    <property type="entry name" value="PPPDE domains"/>
    <property type="match status" value="1"/>
</dbReference>
<dbReference type="GO" id="GO:0016579">
    <property type="term" value="P:protein deubiquitination"/>
    <property type="evidence" value="ECO:0007669"/>
    <property type="project" value="TreeGrafter"/>
</dbReference>
<gene>
    <name evidence="6" type="primary">LgM4147LRVhigh.24.01170.00180</name>
    <name evidence="6" type="ORF">BN36_2434730</name>
</gene>
<feature type="region of interest" description="Disordered" evidence="4">
    <location>
        <begin position="541"/>
        <end position="576"/>
    </location>
</feature>
<feature type="domain" description="PPPDE" evidence="5">
    <location>
        <begin position="45"/>
        <end position="183"/>
    </location>
</feature>
<evidence type="ECO:0000256" key="4">
    <source>
        <dbReference type="SAM" id="MobiDB-lite"/>
    </source>
</evidence>
<keyword evidence="3" id="KW-0378">Hydrolase</keyword>
<comment type="similarity">
    <text evidence="1">Belongs to the DeSI family.</text>
</comment>
<evidence type="ECO:0000256" key="1">
    <source>
        <dbReference type="ARBA" id="ARBA00008140"/>
    </source>
</evidence>
<feature type="region of interest" description="Disordered" evidence="4">
    <location>
        <begin position="241"/>
        <end position="261"/>
    </location>
</feature>
<feature type="compositionally biased region" description="Polar residues" evidence="4">
    <location>
        <begin position="771"/>
        <end position="789"/>
    </location>
</feature>
<dbReference type="InterPro" id="IPR008580">
    <property type="entry name" value="PPPDE_dom"/>
</dbReference>
<feature type="compositionally biased region" description="Basic and acidic residues" evidence="4">
    <location>
        <begin position="561"/>
        <end position="574"/>
    </location>
</feature>
<feature type="compositionally biased region" description="Pro residues" evidence="4">
    <location>
        <begin position="1031"/>
        <end position="1047"/>
    </location>
</feature>
<dbReference type="AlphaFoldDB" id="A0A1E1IXD4"/>
<feature type="region of interest" description="Disordered" evidence="4">
    <location>
        <begin position="980"/>
        <end position="1047"/>
    </location>
</feature>
<feature type="compositionally biased region" description="Polar residues" evidence="4">
    <location>
        <begin position="985"/>
        <end position="1000"/>
    </location>
</feature>
<keyword evidence="2" id="KW-0645">Protease</keyword>
<dbReference type="GO" id="GO:0101005">
    <property type="term" value="F:deubiquitinase activity"/>
    <property type="evidence" value="ECO:0007669"/>
    <property type="project" value="TreeGrafter"/>
</dbReference>
<feature type="region of interest" description="Disordered" evidence="4">
    <location>
        <begin position="807"/>
        <end position="827"/>
    </location>
</feature>
<dbReference type="EMBL" id="CALQ01000981">
    <property type="protein sequence ID" value="CCM15960.1"/>
    <property type="molecule type" value="Genomic_DNA"/>
</dbReference>
<dbReference type="PANTHER" id="PTHR12378">
    <property type="entry name" value="DESUMOYLATING ISOPEPTIDASE"/>
    <property type="match status" value="1"/>
</dbReference>
<feature type="compositionally biased region" description="Low complexity" evidence="4">
    <location>
        <begin position="653"/>
        <end position="668"/>
    </location>
</feature>
<feature type="region of interest" description="Disordered" evidence="4">
    <location>
        <begin position="867"/>
        <end position="905"/>
    </location>
</feature>
<feature type="compositionally biased region" description="Polar residues" evidence="4">
    <location>
        <begin position="457"/>
        <end position="479"/>
    </location>
</feature>
<dbReference type="PROSITE" id="PS51858">
    <property type="entry name" value="PPPDE"/>
    <property type="match status" value="1"/>
</dbReference>
<dbReference type="GO" id="GO:0006508">
    <property type="term" value="P:proteolysis"/>
    <property type="evidence" value="ECO:0007669"/>
    <property type="project" value="UniProtKB-KW"/>
</dbReference>
<dbReference type="InterPro" id="IPR042266">
    <property type="entry name" value="PPPDE_sf"/>
</dbReference>